<dbReference type="Gene3D" id="3.40.50.300">
    <property type="entry name" value="P-loop containing nucleotide triphosphate hydrolases"/>
    <property type="match status" value="1"/>
</dbReference>
<dbReference type="STRING" id="862908.BMS_0486"/>
<dbReference type="FunFam" id="3.40.50.300:FF:000006">
    <property type="entry name" value="DNA-binding transcriptional regulator NtrC"/>
    <property type="match status" value="1"/>
</dbReference>
<dbReference type="GO" id="GO:0006355">
    <property type="term" value="P:regulation of DNA-templated transcription"/>
    <property type="evidence" value="ECO:0007669"/>
    <property type="project" value="InterPro"/>
</dbReference>
<accession>E1X4G9</accession>
<dbReference type="AlphaFoldDB" id="E1X4G9"/>
<gene>
    <name evidence="4" type="ordered locus">BMS_0486</name>
</gene>
<feature type="domain" description="Sigma-54 factor interaction" evidence="3">
    <location>
        <begin position="131"/>
        <end position="338"/>
    </location>
</feature>
<dbReference type="PROSITE" id="PS50045">
    <property type="entry name" value="SIGMA54_INTERACT_4"/>
    <property type="match status" value="1"/>
</dbReference>
<evidence type="ECO:0000313" key="5">
    <source>
        <dbReference type="Proteomes" id="UP000008963"/>
    </source>
</evidence>
<sequence>MKAIGQDLQDAVKYYSKFTLTPLYGQDKEIKLNRTHYLIKGTSHDSFEQDNYTLFLPAFNSEEVELSLNWKKFGSGHFFFLESLNEIPFRHNGSLVLSSIISRGDQLDIGHNRLRFDTSTTLQEDEFDLDERIVDSNLNILIEGETGTGKSYLAREVHKRSRRVGPFVHLNLASFSPSLVESEIFGHIKGAFTGAISNKVGALKEANFGTLFLDEIDSLPLELQTKLLLFLDSKTFRAVGSNKEESVDVRIIFASGRNLMSLVEEGTFRKDMYFRISSGSFKRLAPLREDRRKLATLINEFEIKQDCILTRRLREFYLKVDWPGNIRQLMGHLNKKAVLSNGRKVDYDFLDDELMFLPAELKSDLSENTITYRELKLKYFNTVLARVNGDYRSAAKKLDVSINTVKNVLSKAS</sequence>
<dbReference type="GO" id="GO:0005524">
    <property type="term" value="F:ATP binding"/>
    <property type="evidence" value="ECO:0007669"/>
    <property type="project" value="UniProtKB-KW"/>
</dbReference>
<dbReference type="InterPro" id="IPR025662">
    <property type="entry name" value="Sigma_54_int_dom_ATP-bd_1"/>
</dbReference>
<keyword evidence="5" id="KW-1185">Reference proteome</keyword>
<protein>
    <submittedName>
        <fullName evidence="4">Two-component system, response regulator</fullName>
    </submittedName>
</protein>
<dbReference type="InterPro" id="IPR002078">
    <property type="entry name" value="Sigma_54_int"/>
</dbReference>
<dbReference type="CDD" id="cd00009">
    <property type="entry name" value="AAA"/>
    <property type="match status" value="1"/>
</dbReference>
<evidence type="ECO:0000256" key="2">
    <source>
        <dbReference type="ARBA" id="ARBA00022840"/>
    </source>
</evidence>
<name>E1X4G9_HALMS</name>
<dbReference type="InterPro" id="IPR003593">
    <property type="entry name" value="AAA+_ATPase"/>
</dbReference>
<dbReference type="PROSITE" id="PS00675">
    <property type="entry name" value="SIGMA54_INTERACT_1"/>
    <property type="match status" value="1"/>
</dbReference>
<dbReference type="InterPro" id="IPR027417">
    <property type="entry name" value="P-loop_NTPase"/>
</dbReference>
<dbReference type="PATRIC" id="fig|862908.3.peg.463"/>
<dbReference type="HOGENOM" id="CLU_000445_0_7_7"/>
<dbReference type="RefSeq" id="WP_014243186.1">
    <property type="nucleotide sequence ID" value="NC_016620.1"/>
</dbReference>
<dbReference type="EMBL" id="FQ312005">
    <property type="protein sequence ID" value="CBW25399.1"/>
    <property type="molecule type" value="Genomic_DNA"/>
</dbReference>
<dbReference type="OrthoDB" id="9771372at2"/>
<evidence type="ECO:0000313" key="4">
    <source>
        <dbReference type="EMBL" id="CBW25399.1"/>
    </source>
</evidence>
<organism evidence="4 5">
    <name type="scientific">Halobacteriovorax marinus (strain ATCC BAA-682 / DSM 15412 / SJ)</name>
    <name type="common">Bacteriovorax marinus</name>
    <dbReference type="NCBI Taxonomy" id="862908"/>
    <lineage>
        <taxon>Bacteria</taxon>
        <taxon>Pseudomonadati</taxon>
        <taxon>Bdellovibrionota</taxon>
        <taxon>Bacteriovoracia</taxon>
        <taxon>Bacteriovoracales</taxon>
        <taxon>Halobacteriovoraceae</taxon>
        <taxon>Halobacteriovorax</taxon>
    </lineage>
</organism>
<dbReference type="eggNOG" id="COG2204">
    <property type="taxonomic scope" value="Bacteria"/>
</dbReference>
<reference evidence="5" key="1">
    <citation type="journal article" date="2013" name="ISME J.">
        <title>A small predatory core genome in the divergent marine Bacteriovorax marinus SJ and the terrestrial Bdellovibrio bacteriovorus.</title>
        <authorList>
            <person name="Crossman L.C."/>
            <person name="Chen H."/>
            <person name="Cerdeno-Tarraga A.M."/>
            <person name="Brooks K."/>
            <person name="Quail M.A."/>
            <person name="Pineiro S.A."/>
            <person name="Hobley L."/>
            <person name="Sockett R.E."/>
            <person name="Bentley S.D."/>
            <person name="Parkhill J."/>
            <person name="Williams H.N."/>
            <person name="Stine O.C."/>
        </authorList>
    </citation>
    <scope>NUCLEOTIDE SEQUENCE [LARGE SCALE GENOMIC DNA]</scope>
    <source>
        <strain evidence="5">ATCC BAA-682 / DSM 15412 / SJ</strain>
    </source>
</reference>
<proteinExistence type="predicted"/>
<dbReference type="KEGG" id="bmx:BMS_0486"/>
<evidence type="ECO:0000259" key="3">
    <source>
        <dbReference type="PROSITE" id="PS50045"/>
    </source>
</evidence>
<evidence type="ECO:0000256" key="1">
    <source>
        <dbReference type="ARBA" id="ARBA00022741"/>
    </source>
</evidence>
<dbReference type="SUPFAM" id="SSF52540">
    <property type="entry name" value="P-loop containing nucleoside triphosphate hydrolases"/>
    <property type="match status" value="1"/>
</dbReference>
<dbReference type="Pfam" id="PF00158">
    <property type="entry name" value="Sigma54_activat"/>
    <property type="match status" value="1"/>
</dbReference>
<keyword evidence="1" id="KW-0547">Nucleotide-binding</keyword>
<dbReference type="PANTHER" id="PTHR32071">
    <property type="entry name" value="TRANSCRIPTIONAL REGULATORY PROTEIN"/>
    <property type="match status" value="1"/>
</dbReference>
<keyword evidence="2" id="KW-0067">ATP-binding</keyword>
<dbReference type="SMART" id="SM00382">
    <property type="entry name" value="AAA"/>
    <property type="match status" value="1"/>
</dbReference>
<dbReference type="Proteomes" id="UP000008963">
    <property type="component" value="Chromosome"/>
</dbReference>